<evidence type="ECO:0000313" key="1">
    <source>
        <dbReference type="EMBL" id="RDB87241.1"/>
    </source>
</evidence>
<protein>
    <submittedName>
        <fullName evidence="1">Uncharacterized protein</fullName>
    </submittedName>
</protein>
<comment type="caution">
    <text evidence="1">The sequence shown here is derived from an EMBL/GenBank/DDBJ whole genome shotgun (WGS) entry which is preliminary data.</text>
</comment>
<evidence type="ECO:0000313" key="2">
    <source>
        <dbReference type="Proteomes" id="UP000253857"/>
    </source>
</evidence>
<organism evidence="1 2">
    <name type="scientific">Eggerthella lenta</name>
    <name type="common">Eubacterium lentum</name>
    <dbReference type="NCBI Taxonomy" id="84112"/>
    <lineage>
        <taxon>Bacteria</taxon>
        <taxon>Bacillati</taxon>
        <taxon>Actinomycetota</taxon>
        <taxon>Coriobacteriia</taxon>
        <taxon>Eggerthellales</taxon>
        <taxon>Eggerthellaceae</taxon>
        <taxon>Eggerthella</taxon>
    </lineage>
</organism>
<dbReference type="RefSeq" id="WP_035585844.1">
    <property type="nucleotide sequence ID" value="NZ_JADMOT010000002.1"/>
</dbReference>
<dbReference type="AlphaFoldDB" id="A0A369N9Q5"/>
<dbReference type="Proteomes" id="UP000253857">
    <property type="component" value="Unassembled WGS sequence"/>
</dbReference>
<sequence>MEETYQLIEGSPTLRDLDAENGFLWCPFGHSGRQNEPGILISRLDDGSYDVRLGTGFDSPERFATGDPDWSWMDLSVASTVELTFADDMALNDWIASETTATGAAWARCFNPYCGPDEKTLNTSEIIDTLRRFESPSYIVRGPIEDIESLPVGYYWCPDALDPDPSYNGYLLNVFAGFDGRGLPGKFFELFGGVTLNDVPSFGFDDGWDGSCLNRLDWFEDAAGMDADGLSAGLVANDAESIKALIGNCPAWIECFPSYSEKAAKGVDDAVQAVKAYRLEGKRVHREVIPGYLYETAKAAAAKTAGGADGGTGPHI</sequence>
<gene>
    <name evidence="1" type="ORF">C1871_05230</name>
</gene>
<name>A0A369N9Q5_EGGLN</name>
<reference evidence="1 2" key="1">
    <citation type="journal article" date="2018" name="Elife">
        <title>Discovery and characterization of a prevalent human gut bacterial enzyme sufficient for the inactivation of a family of plant toxins.</title>
        <authorList>
            <person name="Koppel N."/>
            <person name="Bisanz J.E."/>
            <person name="Pandelia M.E."/>
            <person name="Turnbaugh P.J."/>
            <person name="Balskus E.P."/>
        </authorList>
    </citation>
    <scope>NUCLEOTIDE SEQUENCE [LARGE SCALE GENOMIC DNA]</scope>
    <source>
        <strain evidence="1 2">FAA1-1-60AUCSF</strain>
    </source>
</reference>
<proteinExistence type="predicted"/>
<dbReference type="EMBL" id="PPTY01000005">
    <property type="protein sequence ID" value="RDB87241.1"/>
    <property type="molecule type" value="Genomic_DNA"/>
</dbReference>
<accession>A0A369N9Q5</accession>